<proteinExistence type="inferred from homology"/>
<gene>
    <name evidence="3" type="ORF">DFR51_0113</name>
    <name evidence="2" type="ORF">SmB9_11480</name>
</gene>
<keyword evidence="1" id="KW-1003">Cell membrane</keyword>
<protein>
    <recommendedName>
        <fullName evidence="1">SURF1-like protein</fullName>
    </recommendedName>
</protein>
<reference evidence="2 4" key="1">
    <citation type="submission" date="2018-06" db="EMBL/GenBank/DDBJ databases">
        <title>Complete Genome Sequence of the Microcystin-Degrading Bacterium Sphingosinicella microcystinivorans Strain B-9.</title>
        <authorList>
            <person name="Jin H."/>
            <person name="Nishizawa T."/>
            <person name="Guo Y."/>
            <person name="Nishizawa A."/>
            <person name="Park H."/>
            <person name="Kato H."/>
            <person name="Tsuji K."/>
            <person name="Harada K."/>
        </authorList>
    </citation>
    <scope>NUCLEOTIDE SEQUENCE [LARGE SCALE GENOMIC DNA]</scope>
    <source>
        <strain evidence="2 4">B9</strain>
    </source>
</reference>
<feature type="transmembrane region" description="Helical" evidence="1">
    <location>
        <begin position="81"/>
        <end position="101"/>
    </location>
</feature>
<reference evidence="3 5" key="2">
    <citation type="submission" date="2018-10" db="EMBL/GenBank/DDBJ databases">
        <title>Genomic Encyclopedia of Type Strains, Phase IV (KMG-IV): sequencing the most valuable type-strain genomes for metagenomic binning, comparative biology and taxonomic classification.</title>
        <authorList>
            <person name="Goeker M."/>
        </authorList>
    </citation>
    <scope>NUCLEOTIDE SEQUENCE [LARGE SCALE GENOMIC DNA]</scope>
    <source>
        <strain evidence="3 5">DSM 19791</strain>
    </source>
</reference>
<name>A0AAD1G0B2_SPHMI</name>
<dbReference type="EMBL" id="AP018711">
    <property type="protein sequence ID" value="BBE33490.1"/>
    <property type="molecule type" value="Genomic_DNA"/>
</dbReference>
<dbReference type="CDD" id="cd06662">
    <property type="entry name" value="SURF1"/>
    <property type="match status" value="1"/>
</dbReference>
<keyword evidence="5" id="KW-1185">Reference proteome</keyword>
<keyword evidence="1" id="KW-1133">Transmembrane helix</keyword>
<organism evidence="2 4">
    <name type="scientific">Sphingosinicella microcystinivorans</name>
    <dbReference type="NCBI Taxonomy" id="335406"/>
    <lineage>
        <taxon>Bacteria</taxon>
        <taxon>Pseudomonadati</taxon>
        <taxon>Pseudomonadota</taxon>
        <taxon>Alphaproteobacteria</taxon>
        <taxon>Sphingomonadales</taxon>
        <taxon>Sphingosinicellaceae</taxon>
        <taxon>Sphingosinicella</taxon>
    </lineage>
</organism>
<dbReference type="Proteomes" id="UP000276029">
    <property type="component" value="Unassembled WGS sequence"/>
</dbReference>
<dbReference type="Proteomes" id="UP000275727">
    <property type="component" value="Chromosome"/>
</dbReference>
<evidence type="ECO:0000256" key="1">
    <source>
        <dbReference type="RuleBase" id="RU363076"/>
    </source>
</evidence>
<dbReference type="AlphaFoldDB" id="A0AAD1G0B2"/>
<dbReference type="GO" id="GO:0005886">
    <property type="term" value="C:plasma membrane"/>
    <property type="evidence" value="ECO:0007669"/>
    <property type="project" value="UniProtKB-SubCell"/>
</dbReference>
<dbReference type="EMBL" id="RBWX01000007">
    <property type="protein sequence ID" value="RKS90576.1"/>
    <property type="molecule type" value="Genomic_DNA"/>
</dbReference>
<sequence length="197" mass="21263">MRLPLLPTLMVTVMVPVMIGLGFWQLHRAGWKADLLVRLDAQAKLPVLETARLSDDLEFRRVRLMADCPDPSVKGRSGKNAAGQVGFSMLLLCSAAAQPIFVDAGWSDRPDGWTKLAAPWPPKGAFAVTGTLVRTGGAGPRYTLVSEAAPAPLVPSAPPSPEDIPNNHMAYAVQWFAFAATLGIIYAVYVSRLRRGK</sequence>
<dbReference type="InterPro" id="IPR002994">
    <property type="entry name" value="Surf1/Shy1"/>
</dbReference>
<accession>A0AAD1G0B2</accession>
<evidence type="ECO:0000313" key="3">
    <source>
        <dbReference type="EMBL" id="RKS90576.1"/>
    </source>
</evidence>
<keyword evidence="1" id="KW-0472">Membrane</keyword>
<comment type="subcellular location">
    <subcellularLocation>
        <location evidence="1">Cell membrane</location>
        <topology evidence="1">Multi-pass membrane protein</topology>
    </subcellularLocation>
</comment>
<evidence type="ECO:0000313" key="2">
    <source>
        <dbReference type="EMBL" id="BBE33490.1"/>
    </source>
</evidence>
<dbReference type="KEGG" id="smic:SmB9_11480"/>
<comment type="similarity">
    <text evidence="1">Belongs to the SURF1 family.</text>
</comment>
<evidence type="ECO:0000313" key="4">
    <source>
        <dbReference type="Proteomes" id="UP000275727"/>
    </source>
</evidence>
<feature type="transmembrane region" description="Helical" evidence="1">
    <location>
        <begin position="169"/>
        <end position="189"/>
    </location>
</feature>
<dbReference type="Pfam" id="PF02104">
    <property type="entry name" value="SURF1"/>
    <property type="match status" value="1"/>
</dbReference>
<dbReference type="PROSITE" id="PS50895">
    <property type="entry name" value="SURF1"/>
    <property type="match status" value="1"/>
</dbReference>
<evidence type="ECO:0000313" key="5">
    <source>
        <dbReference type="Proteomes" id="UP000276029"/>
    </source>
</evidence>
<feature type="transmembrane region" description="Helical" evidence="1">
    <location>
        <begin position="6"/>
        <end position="26"/>
    </location>
</feature>
<keyword evidence="1" id="KW-0812">Transmembrane</keyword>
<dbReference type="RefSeq" id="WP_121047111.1">
    <property type="nucleotide sequence ID" value="NZ_AP018711.1"/>
</dbReference>